<protein>
    <submittedName>
        <fullName evidence="2">Uncharacterized protein</fullName>
    </submittedName>
</protein>
<organism evidence="2 3">
    <name type="scientific">Hebeloma cylindrosporum</name>
    <dbReference type="NCBI Taxonomy" id="76867"/>
    <lineage>
        <taxon>Eukaryota</taxon>
        <taxon>Fungi</taxon>
        <taxon>Dikarya</taxon>
        <taxon>Basidiomycota</taxon>
        <taxon>Agaricomycotina</taxon>
        <taxon>Agaricomycetes</taxon>
        <taxon>Agaricomycetidae</taxon>
        <taxon>Agaricales</taxon>
        <taxon>Agaricineae</taxon>
        <taxon>Hymenogastraceae</taxon>
        <taxon>Hebeloma</taxon>
    </lineage>
</organism>
<dbReference type="HOGENOM" id="CLU_2558541_0_0_1"/>
<dbReference type="AlphaFoldDB" id="A0A0C2Y6N6"/>
<reference evidence="2 3" key="1">
    <citation type="submission" date="2014-04" db="EMBL/GenBank/DDBJ databases">
        <authorList>
            <consortium name="DOE Joint Genome Institute"/>
            <person name="Kuo A."/>
            <person name="Gay G."/>
            <person name="Dore J."/>
            <person name="Kohler A."/>
            <person name="Nagy L.G."/>
            <person name="Floudas D."/>
            <person name="Copeland A."/>
            <person name="Barry K.W."/>
            <person name="Cichocki N."/>
            <person name="Veneault-Fourrey C."/>
            <person name="LaButti K."/>
            <person name="Lindquist E.A."/>
            <person name="Lipzen A."/>
            <person name="Lundell T."/>
            <person name="Morin E."/>
            <person name="Murat C."/>
            <person name="Sun H."/>
            <person name="Tunlid A."/>
            <person name="Henrissat B."/>
            <person name="Grigoriev I.V."/>
            <person name="Hibbett D.S."/>
            <person name="Martin F."/>
            <person name="Nordberg H.P."/>
            <person name="Cantor M.N."/>
            <person name="Hua S.X."/>
        </authorList>
    </citation>
    <scope>NUCLEOTIDE SEQUENCE [LARGE SCALE GENOMIC DNA]</scope>
    <source>
        <strain evidence="3">h7</strain>
    </source>
</reference>
<evidence type="ECO:0000313" key="2">
    <source>
        <dbReference type="EMBL" id="KIM45513.1"/>
    </source>
</evidence>
<proteinExistence type="predicted"/>
<dbReference type="Proteomes" id="UP000053424">
    <property type="component" value="Unassembled WGS sequence"/>
</dbReference>
<gene>
    <name evidence="2" type="ORF">M413DRAFT_442180</name>
</gene>
<reference evidence="3" key="2">
    <citation type="submission" date="2015-01" db="EMBL/GenBank/DDBJ databases">
        <title>Evolutionary Origins and Diversification of the Mycorrhizal Mutualists.</title>
        <authorList>
            <consortium name="DOE Joint Genome Institute"/>
            <consortium name="Mycorrhizal Genomics Consortium"/>
            <person name="Kohler A."/>
            <person name="Kuo A."/>
            <person name="Nagy L.G."/>
            <person name="Floudas D."/>
            <person name="Copeland A."/>
            <person name="Barry K.W."/>
            <person name="Cichocki N."/>
            <person name="Veneault-Fourrey C."/>
            <person name="LaButti K."/>
            <person name="Lindquist E.A."/>
            <person name="Lipzen A."/>
            <person name="Lundell T."/>
            <person name="Morin E."/>
            <person name="Murat C."/>
            <person name="Riley R."/>
            <person name="Ohm R."/>
            <person name="Sun H."/>
            <person name="Tunlid A."/>
            <person name="Henrissat B."/>
            <person name="Grigoriev I.V."/>
            <person name="Hibbett D.S."/>
            <person name="Martin F."/>
        </authorList>
    </citation>
    <scope>NUCLEOTIDE SEQUENCE [LARGE SCALE GENOMIC DNA]</scope>
    <source>
        <strain evidence="3">h7</strain>
    </source>
</reference>
<evidence type="ECO:0000313" key="3">
    <source>
        <dbReference type="Proteomes" id="UP000053424"/>
    </source>
</evidence>
<evidence type="ECO:0000256" key="1">
    <source>
        <dbReference type="SAM" id="MobiDB-lite"/>
    </source>
</evidence>
<sequence length="82" mass="8930">MSKRTIQAFPHSSYNPSVNPSIILFISTKKHFPTRPPRTTVPHLQSLPMPSATDVCLHTGLHAEISSTTSSRTSESGKTVLS</sequence>
<accession>A0A0C2Y6N6</accession>
<keyword evidence="3" id="KW-1185">Reference proteome</keyword>
<name>A0A0C2Y6N6_HEBCY</name>
<feature type="compositionally biased region" description="Low complexity" evidence="1">
    <location>
        <begin position="66"/>
        <end position="76"/>
    </location>
</feature>
<dbReference type="EMBL" id="KN831772">
    <property type="protein sequence ID" value="KIM45513.1"/>
    <property type="molecule type" value="Genomic_DNA"/>
</dbReference>
<feature type="region of interest" description="Disordered" evidence="1">
    <location>
        <begin position="63"/>
        <end position="82"/>
    </location>
</feature>